<gene>
    <name evidence="9" type="ORF">OLW01_02600</name>
</gene>
<evidence type="ECO:0000313" key="10">
    <source>
        <dbReference type="Proteomes" id="UP001163726"/>
    </source>
</evidence>
<sequence>MFKQLNKTVAVAALFVAPLVQANDMSVDAIKDRIKPIGSVHVAGAQAAGSSGGARSGEDVYNASCTACHGVGVLGAPKPNSDDWTPRLEKGMDTLLKHAIEGFNSMPPKGTCMDCSDDEIKAAIEYMVEGV</sequence>
<dbReference type="RefSeq" id="WP_268075072.1">
    <property type="nucleotide sequence ID" value="NZ_CP109965.1"/>
</dbReference>
<name>A0ABY7AME0_9ALTE</name>
<feature type="signal peptide" evidence="7">
    <location>
        <begin position="1"/>
        <end position="22"/>
    </location>
</feature>
<dbReference type="Proteomes" id="UP001163726">
    <property type="component" value="Chromosome"/>
</dbReference>
<evidence type="ECO:0000256" key="1">
    <source>
        <dbReference type="ARBA" id="ARBA00022448"/>
    </source>
</evidence>
<keyword evidence="4" id="KW-0249">Electron transport</keyword>
<dbReference type="InterPro" id="IPR002323">
    <property type="entry name" value="Cyt_CIE"/>
</dbReference>
<keyword evidence="5 6" id="KW-0408">Iron</keyword>
<organism evidence="9 10">
    <name type="scientific">Catenovulum adriaticum</name>
    <dbReference type="NCBI Taxonomy" id="2984846"/>
    <lineage>
        <taxon>Bacteria</taxon>
        <taxon>Pseudomonadati</taxon>
        <taxon>Pseudomonadota</taxon>
        <taxon>Gammaproteobacteria</taxon>
        <taxon>Alteromonadales</taxon>
        <taxon>Alteromonadaceae</taxon>
        <taxon>Catenovulum</taxon>
    </lineage>
</organism>
<evidence type="ECO:0000256" key="5">
    <source>
        <dbReference type="ARBA" id="ARBA00023004"/>
    </source>
</evidence>
<keyword evidence="3 6" id="KW-0479">Metal-binding</keyword>
<dbReference type="PROSITE" id="PS51007">
    <property type="entry name" value="CYTC"/>
    <property type="match status" value="1"/>
</dbReference>
<proteinExistence type="predicted"/>
<dbReference type="InterPro" id="IPR036909">
    <property type="entry name" value="Cyt_c-like_dom_sf"/>
</dbReference>
<dbReference type="PANTHER" id="PTHR40942">
    <property type="match status" value="1"/>
</dbReference>
<keyword evidence="10" id="KW-1185">Reference proteome</keyword>
<feature type="chain" id="PRO_5046762030" evidence="7">
    <location>
        <begin position="23"/>
        <end position="131"/>
    </location>
</feature>
<keyword evidence="1" id="KW-0813">Transport</keyword>
<dbReference type="SUPFAM" id="SSF46626">
    <property type="entry name" value="Cytochrome c"/>
    <property type="match status" value="1"/>
</dbReference>
<keyword evidence="2 6" id="KW-0349">Heme</keyword>
<dbReference type="Gene3D" id="1.10.760.10">
    <property type="entry name" value="Cytochrome c-like domain"/>
    <property type="match status" value="1"/>
</dbReference>
<keyword evidence="7" id="KW-0732">Signal</keyword>
<dbReference type="InterPro" id="IPR009056">
    <property type="entry name" value="Cyt_c-like_dom"/>
</dbReference>
<feature type="domain" description="Cytochrome c" evidence="8">
    <location>
        <begin position="52"/>
        <end position="131"/>
    </location>
</feature>
<evidence type="ECO:0000256" key="2">
    <source>
        <dbReference type="ARBA" id="ARBA00022617"/>
    </source>
</evidence>
<evidence type="ECO:0000256" key="6">
    <source>
        <dbReference type="PROSITE-ProRule" id="PRU00433"/>
    </source>
</evidence>
<evidence type="ECO:0000256" key="7">
    <source>
        <dbReference type="SAM" id="SignalP"/>
    </source>
</evidence>
<reference evidence="9" key="1">
    <citation type="submission" date="2022-10" db="EMBL/GenBank/DDBJ databases">
        <title>Catenovulum adriacola sp. nov. isolated in the Harbour of Susak.</title>
        <authorList>
            <person name="Schoch T."/>
            <person name="Reich S.J."/>
            <person name="Stoeferle S."/>
            <person name="Flaiz M."/>
            <person name="Kazda M."/>
            <person name="Riedel C.U."/>
            <person name="Duerre P."/>
        </authorList>
    </citation>
    <scope>NUCLEOTIDE SEQUENCE</scope>
    <source>
        <strain evidence="9">TS8</strain>
    </source>
</reference>
<dbReference type="Pfam" id="PF13442">
    <property type="entry name" value="Cytochrome_CBB3"/>
    <property type="match status" value="1"/>
</dbReference>
<dbReference type="PANTHER" id="PTHR40942:SF4">
    <property type="entry name" value="CYTOCHROME C5"/>
    <property type="match status" value="1"/>
</dbReference>
<dbReference type="PRINTS" id="PR00607">
    <property type="entry name" value="CYTCHROMECIE"/>
</dbReference>
<dbReference type="EMBL" id="CP109965">
    <property type="protein sequence ID" value="WAJ70723.1"/>
    <property type="molecule type" value="Genomic_DNA"/>
</dbReference>
<evidence type="ECO:0000313" key="9">
    <source>
        <dbReference type="EMBL" id="WAJ70723.1"/>
    </source>
</evidence>
<evidence type="ECO:0000259" key="8">
    <source>
        <dbReference type="PROSITE" id="PS51007"/>
    </source>
</evidence>
<evidence type="ECO:0000256" key="3">
    <source>
        <dbReference type="ARBA" id="ARBA00022723"/>
    </source>
</evidence>
<accession>A0ABY7AME0</accession>
<protein>
    <submittedName>
        <fullName evidence="9">Cytochrome c5 family protein</fullName>
    </submittedName>
</protein>
<evidence type="ECO:0000256" key="4">
    <source>
        <dbReference type="ARBA" id="ARBA00022982"/>
    </source>
</evidence>